<dbReference type="InterPro" id="IPR057601">
    <property type="entry name" value="Oar-like_b-barrel"/>
</dbReference>
<dbReference type="RefSeq" id="WP_386757616.1">
    <property type="nucleotide sequence ID" value="NZ_JBHRXK010000001.1"/>
</dbReference>
<sequence length="1070" mass="117361">MTHPNRVRLSKLTLGLLAVLATAPVFAQATSAGVGGVVTSNDGQPVAGADVTITHVESGTVSRATTDASGRYTARGLRVGGPYSVTITKAGTGTKTEEGVYLDLNKSNTVNAALAGDVTTLDSVTAVALGGSEVFSATKMGSGTAVSRQVIEAQPSIGGNIQDYMRLDPRVAFVDRASGTISAGGQNPRYNAVRIDGVSASDTFGLEGNNMPTRRQPVAMEAIEAINIDLANYDVTITGATGAVVDAVTKSGTNEFHGSVYGTYRDGDWFGDDPEGNAFNGFDKEENYGFTLGGPLVKDRLFFFANYDKFKQAAPGADIAGSALGKANATIDMGDITRAQEIAQGYGIAAGGLDSNGDTDLEEYALKLDWNITDAHRASLRYSKLEQDKLRINGVNSTQISLSSYWFQQPKVVESYVAQLFSDWTDNFSTEFKASYRDYSAVRETPTTAPSVRIYFTPAGGRPLSGDSLFLGTETNSQQNALYTKTWNYFGAATFTFDDHDLKFGVDYSTNEIYNIYGPQLYGVYEFASMDAFQQGRYSTYNLRTPQPGQGFDSVAADYQYDNLGLFIQDQWFVNSNLTLTFGLRADKPKVDSKPRYNAAAQAAFGLDNTDVLDEKFLIQPRFGFNYTFDSERPTQLRGGVGLFQGDSPQVWLSNAYNTTGFNYIQYTLNTFDPNVPFSGDGLDQNVPAATGSQIQNVNFISPDFEQPSVWKANLAFDHELPWQGIVASAELLMTEVKEALFYQNLNLGDAAQFGQDGREIFYRAGAAWVTANNRANRNRAFGDVYLLDTTDKGYSRQATFSLAKPWTQDSDWSWSLAYTYTDAQEVSGLTSSTASSGWNYNYVYQANEEALSTSRYEIKDRISGQLNWKRMFFGDYKTEVGLFYEGRSGRPYSFVYFNDANGDNRTANDLFYVPTGPGDVVFGTLNANGTSTSNAAMETAFFDYLATNQDIARYKGQVAPKNAARADWVNTFDVRISQELPGFFKDHKSEIWLDIINVGNLINKDWGHIYDYGFFANQRVATLQGIDNNGKYVYNFATPDAPTIANGDADGFNQGVSQWSVQIGFRYKF</sequence>
<reference evidence="10" key="1">
    <citation type="journal article" date="2019" name="Int. J. Syst. Evol. Microbiol.">
        <title>The Global Catalogue of Microorganisms (GCM) 10K type strain sequencing project: providing services to taxonomists for standard genome sequencing and annotation.</title>
        <authorList>
            <consortium name="The Broad Institute Genomics Platform"/>
            <consortium name="The Broad Institute Genome Sequencing Center for Infectious Disease"/>
            <person name="Wu L."/>
            <person name="Ma J."/>
        </authorList>
    </citation>
    <scope>NUCLEOTIDE SEQUENCE [LARGE SCALE GENOMIC DNA]</scope>
    <source>
        <strain evidence="10">KCTC 42875</strain>
    </source>
</reference>
<evidence type="ECO:0000313" key="9">
    <source>
        <dbReference type="EMBL" id="MFC3550110.1"/>
    </source>
</evidence>
<keyword evidence="2" id="KW-0813">Transport</keyword>
<feature type="domain" description="TonB-dependent transporter Oar-like beta-barrel" evidence="8">
    <location>
        <begin position="248"/>
        <end position="320"/>
    </location>
</feature>
<dbReference type="InterPro" id="IPR039426">
    <property type="entry name" value="TonB-dep_rcpt-like"/>
</dbReference>
<keyword evidence="3" id="KW-1134">Transmembrane beta strand</keyword>
<keyword evidence="10" id="KW-1185">Reference proteome</keyword>
<comment type="caution">
    <text evidence="9">The sequence shown here is derived from an EMBL/GenBank/DDBJ whole genome shotgun (WGS) entry which is preliminary data.</text>
</comment>
<evidence type="ECO:0000256" key="3">
    <source>
        <dbReference type="ARBA" id="ARBA00022452"/>
    </source>
</evidence>
<accession>A0ABV7RKQ8</accession>
<dbReference type="Proteomes" id="UP001595740">
    <property type="component" value="Unassembled WGS sequence"/>
</dbReference>
<evidence type="ECO:0000256" key="7">
    <source>
        <dbReference type="SAM" id="SignalP"/>
    </source>
</evidence>
<keyword evidence="5" id="KW-0472">Membrane</keyword>
<evidence type="ECO:0000256" key="6">
    <source>
        <dbReference type="ARBA" id="ARBA00023237"/>
    </source>
</evidence>
<keyword evidence="6" id="KW-0998">Cell outer membrane</keyword>
<feature type="domain" description="TonB-dependent transporter Oar-like beta-barrel" evidence="8">
    <location>
        <begin position="358"/>
        <end position="1004"/>
    </location>
</feature>
<evidence type="ECO:0000256" key="2">
    <source>
        <dbReference type="ARBA" id="ARBA00022448"/>
    </source>
</evidence>
<comment type="subcellular location">
    <subcellularLocation>
        <location evidence="1">Cell outer membrane</location>
        <topology evidence="1">Multi-pass membrane protein</topology>
    </subcellularLocation>
</comment>
<evidence type="ECO:0000256" key="4">
    <source>
        <dbReference type="ARBA" id="ARBA00022692"/>
    </source>
</evidence>
<evidence type="ECO:0000256" key="1">
    <source>
        <dbReference type="ARBA" id="ARBA00004571"/>
    </source>
</evidence>
<dbReference type="Gene3D" id="2.60.40.1120">
    <property type="entry name" value="Carboxypeptidase-like, regulatory domain"/>
    <property type="match status" value="1"/>
</dbReference>
<dbReference type="PANTHER" id="PTHR30069">
    <property type="entry name" value="TONB-DEPENDENT OUTER MEMBRANE RECEPTOR"/>
    <property type="match status" value="1"/>
</dbReference>
<dbReference type="SUPFAM" id="SSF49464">
    <property type="entry name" value="Carboxypeptidase regulatory domain-like"/>
    <property type="match status" value="1"/>
</dbReference>
<dbReference type="InterPro" id="IPR036942">
    <property type="entry name" value="Beta-barrel_TonB_sf"/>
</dbReference>
<protein>
    <submittedName>
        <fullName evidence="9">Carboxypeptidase regulatory-like domain-containing protein</fullName>
    </submittedName>
</protein>
<keyword evidence="7" id="KW-0732">Signal</keyword>
<dbReference type="Pfam" id="PF13620">
    <property type="entry name" value="CarboxypepD_reg"/>
    <property type="match status" value="1"/>
</dbReference>
<proteinExistence type="predicted"/>
<gene>
    <name evidence="9" type="ORF">ACFOLC_03695</name>
</gene>
<evidence type="ECO:0000313" key="10">
    <source>
        <dbReference type="Proteomes" id="UP001595740"/>
    </source>
</evidence>
<name>A0ABV7RKQ8_9GAMM</name>
<evidence type="ECO:0000256" key="5">
    <source>
        <dbReference type="ARBA" id="ARBA00023136"/>
    </source>
</evidence>
<feature type="signal peptide" evidence="7">
    <location>
        <begin position="1"/>
        <end position="27"/>
    </location>
</feature>
<keyword evidence="4" id="KW-0812">Transmembrane</keyword>
<dbReference type="Pfam" id="PF25183">
    <property type="entry name" value="OMP_b-brl_4"/>
    <property type="match status" value="2"/>
</dbReference>
<dbReference type="InterPro" id="IPR008969">
    <property type="entry name" value="CarboxyPept-like_regulatory"/>
</dbReference>
<organism evidence="9 10">
    <name type="scientific">Lysobacter cavernae</name>
    <dbReference type="NCBI Taxonomy" id="1685901"/>
    <lineage>
        <taxon>Bacteria</taxon>
        <taxon>Pseudomonadati</taxon>
        <taxon>Pseudomonadota</taxon>
        <taxon>Gammaproteobacteria</taxon>
        <taxon>Lysobacterales</taxon>
        <taxon>Lysobacteraceae</taxon>
        <taxon>Lysobacter</taxon>
    </lineage>
</organism>
<dbReference type="Gene3D" id="2.40.170.20">
    <property type="entry name" value="TonB-dependent receptor, beta-barrel domain"/>
    <property type="match status" value="1"/>
</dbReference>
<feature type="chain" id="PRO_5046241216" evidence="7">
    <location>
        <begin position="28"/>
        <end position="1070"/>
    </location>
</feature>
<dbReference type="PANTHER" id="PTHR30069:SF46">
    <property type="entry name" value="OAR PROTEIN"/>
    <property type="match status" value="1"/>
</dbReference>
<dbReference type="SUPFAM" id="SSF56935">
    <property type="entry name" value="Porins"/>
    <property type="match status" value="1"/>
</dbReference>
<evidence type="ECO:0000259" key="8">
    <source>
        <dbReference type="Pfam" id="PF25183"/>
    </source>
</evidence>
<dbReference type="EMBL" id="JBHRXK010000001">
    <property type="protein sequence ID" value="MFC3550110.1"/>
    <property type="molecule type" value="Genomic_DNA"/>
</dbReference>